<comment type="similarity">
    <text evidence="3">Belongs to the HARBI1 family.</text>
</comment>
<comment type="cofactor">
    <cofactor evidence="1">
        <name>a divalent metal cation</name>
        <dbReference type="ChEBI" id="CHEBI:60240"/>
    </cofactor>
</comment>
<feature type="domain" description="DDE Tnp4" evidence="8">
    <location>
        <begin position="183"/>
        <end position="338"/>
    </location>
</feature>
<sequence>MDSMFFTNALLESADDTEKIGQNTNEDKEFLLKVAVTMPKQTVEDKKAKITNYISTVIPQYNDEQFRRHFRLKKSTVEFLMQLLSGDLNDDHVVRPGRRRLSGEVNVLMPIWTLSNQESFRGICDRFGISDGHGYRIFCRFCTSLTRKIDLFIVWPSGNNFQNNLIGFEKLRVNAFPGVVGCVDGSYIPIRGLNAENSSYCTRKKCRAVILQGICDHQMKFIDVFAGWPGSSHDARVWRNSPICKRLCEERDTYSPHNTHILGDSAYPLENYLLVPYRNTGYLTPKQKYYNQKLSSSRVLIENAFGQLKSRFRRMKYLDMIRMDYASTVIITACILHNICIEQGDLLDEFEVDDDLVELLETRRFTEDGVGKRVAITDTLFVNK</sequence>
<dbReference type="GO" id="GO:0004518">
    <property type="term" value="F:nuclease activity"/>
    <property type="evidence" value="ECO:0007669"/>
    <property type="project" value="UniProtKB-KW"/>
</dbReference>
<dbReference type="Pfam" id="PF13359">
    <property type="entry name" value="DDE_Tnp_4"/>
    <property type="match status" value="1"/>
</dbReference>
<dbReference type="GO" id="GO:0016787">
    <property type="term" value="F:hydrolase activity"/>
    <property type="evidence" value="ECO:0007669"/>
    <property type="project" value="UniProtKB-KW"/>
</dbReference>
<keyword evidence="5" id="KW-0479">Metal-binding</keyword>
<dbReference type="PhylomeDB" id="T1IYV5"/>
<keyword evidence="6" id="KW-0378">Hydrolase</keyword>
<dbReference type="OMA" id="HEMRFLN"/>
<dbReference type="GO" id="GO:0005634">
    <property type="term" value="C:nucleus"/>
    <property type="evidence" value="ECO:0007669"/>
    <property type="project" value="UniProtKB-SubCell"/>
</dbReference>
<keyword evidence="10" id="KW-1185">Reference proteome</keyword>
<evidence type="ECO:0000259" key="8">
    <source>
        <dbReference type="Pfam" id="PF13359"/>
    </source>
</evidence>
<evidence type="ECO:0000313" key="9">
    <source>
        <dbReference type="EnsemblMetazoa" id="SMAR006423-PA"/>
    </source>
</evidence>
<dbReference type="InterPro" id="IPR045249">
    <property type="entry name" value="HARBI1-like"/>
</dbReference>
<protein>
    <recommendedName>
        <fullName evidence="8">DDE Tnp4 domain-containing protein</fullName>
    </recommendedName>
</protein>
<dbReference type="PANTHER" id="PTHR22930">
    <property type="match status" value="1"/>
</dbReference>
<evidence type="ECO:0000256" key="4">
    <source>
        <dbReference type="ARBA" id="ARBA00022722"/>
    </source>
</evidence>
<dbReference type="STRING" id="126957.T1IYV5"/>
<keyword evidence="7" id="KW-0539">Nucleus</keyword>
<dbReference type="EMBL" id="JH431701">
    <property type="status" value="NOT_ANNOTATED_CDS"/>
    <property type="molecule type" value="Genomic_DNA"/>
</dbReference>
<evidence type="ECO:0000256" key="7">
    <source>
        <dbReference type="ARBA" id="ARBA00023242"/>
    </source>
</evidence>
<name>T1IYV5_STRMM</name>
<accession>T1IYV5</accession>
<evidence type="ECO:0000256" key="1">
    <source>
        <dbReference type="ARBA" id="ARBA00001968"/>
    </source>
</evidence>
<dbReference type="InterPro" id="IPR027806">
    <property type="entry name" value="HARBI1_dom"/>
</dbReference>
<reference evidence="9" key="2">
    <citation type="submission" date="2015-02" db="UniProtKB">
        <authorList>
            <consortium name="EnsemblMetazoa"/>
        </authorList>
    </citation>
    <scope>IDENTIFICATION</scope>
</reference>
<keyword evidence="4" id="KW-0540">Nuclease</keyword>
<dbReference type="GO" id="GO:0046872">
    <property type="term" value="F:metal ion binding"/>
    <property type="evidence" value="ECO:0007669"/>
    <property type="project" value="UniProtKB-KW"/>
</dbReference>
<proteinExistence type="inferred from homology"/>
<dbReference type="EnsemblMetazoa" id="SMAR006423-RA">
    <property type="protein sequence ID" value="SMAR006423-PA"/>
    <property type="gene ID" value="SMAR006423"/>
</dbReference>
<reference evidence="10" key="1">
    <citation type="submission" date="2011-05" db="EMBL/GenBank/DDBJ databases">
        <authorList>
            <person name="Richards S.R."/>
            <person name="Qu J."/>
            <person name="Jiang H."/>
            <person name="Jhangiani S.N."/>
            <person name="Agravi P."/>
            <person name="Goodspeed R."/>
            <person name="Gross S."/>
            <person name="Mandapat C."/>
            <person name="Jackson L."/>
            <person name="Mathew T."/>
            <person name="Pu L."/>
            <person name="Thornton R."/>
            <person name="Saada N."/>
            <person name="Wilczek-Boney K.B."/>
            <person name="Lee S."/>
            <person name="Kovar C."/>
            <person name="Wu Y."/>
            <person name="Scherer S.E."/>
            <person name="Worley K.C."/>
            <person name="Muzny D.M."/>
            <person name="Gibbs R."/>
        </authorList>
    </citation>
    <scope>NUCLEOTIDE SEQUENCE</scope>
    <source>
        <strain evidence="10">Brora</strain>
    </source>
</reference>
<evidence type="ECO:0000256" key="6">
    <source>
        <dbReference type="ARBA" id="ARBA00022801"/>
    </source>
</evidence>
<dbReference type="Proteomes" id="UP000014500">
    <property type="component" value="Unassembled WGS sequence"/>
</dbReference>
<dbReference type="eggNOG" id="KOG4585">
    <property type="taxonomic scope" value="Eukaryota"/>
</dbReference>
<evidence type="ECO:0000313" key="10">
    <source>
        <dbReference type="Proteomes" id="UP000014500"/>
    </source>
</evidence>
<evidence type="ECO:0000256" key="5">
    <source>
        <dbReference type="ARBA" id="ARBA00022723"/>
    </source>
</evidence>
<organism evidence="9 10">
    <name type="scientific">Strigamia maritima</name>
    <name type="common">European centipede</name>
    <name type="synonym">Geophilus maritimus</name>
    <dbReference type="NCBI Taxonomy" id="126957"/>
    <lineage>
        <taxon>Eukaryota</taxon>
        <taxon>Metazoa</taxon>
        <taxon>Ecdysozoa</taxon>
        <taxon>Arthropoda</taxon>
        <taxon>Myriapoda</taxon>
        <taxon>Chilopoda</taxon>
        <taxon>Pleurostigmophora</taxon>
        <taxon>Geophilomorpha</taxon>
        <taxon>Linotaeniidae</taxon>
        <taxon>Strigamia</taxon>
    </lineage>
</organism>
<dbReference type="PANTHER" id="PTHR22930:SF85">
    <property type="entry name" value="GH03217P-RELATED"/>
    <property type="match status" value="1"/>
</dbReference>
<dbReference type="AlphaFoldDB" id="T1IYV5"/>
<evidence type="ECO:0000256" key="2">
    <source>
        <dbReference type="ARBA" id="ARBA00004123"/>
    </source>
</evidence>
<evidence type="ECO:0000256" key="3">
    <source>
        <dbReference type="ARBA" id="ARBA00006958"/>
    </source>
</evidence>
<comment type="subcellular location">
    <subcellularLocation>
        <location evidence="2">Nucleus</location>
    </subcellularLocation>
</comment>
<dbReference type="HOGENOM" id="CLU_018552_3_2_1"/>